<gene>
    <name evidence="2" type="ORF">PCON_10143</name>
</gene>
<evidence type="ECO:0000313" key="3">
    <source>
        <dbReference type="Proteomes" id="UP000018144"/>
    </source>
</evidence>
<keyword evidence="3" id="KW-1185">Reference proteome</keyword>
<evidence type="ECO:0000256" key="1">
    <source>
        <dbReference type="SAM" id="MobiDB-lite"/>
    </source>
</evidence>
<proteinExistence type="predicted"/>
<evidence type="ECO:0000313" key="2">
    <source>
        <dbReference type="EMBL" id="CCX10549.1"/>
    </source>
</evidence>
<organism evidence="2 3">
    <name type="scientific">Pyronema omphalodes (strain CBS 100304)</name>
    <name type="common">Pyronema confluens</name>
    <dbReference type="NCBI Taxonomy" id="1076935"/>
    <lineage>
        <taxon>Eukaryota</taxon>
        <taxon>Fungi</taxon>
        <taxon>Dikarya</taxon>
        <taxon>Ascomycota</taxon>
        <taxon>Pezizomycotina</taxon>
        <taxon>Pezizomycetes</taxon>
        <taxon>Pezizales</taxon>
        <taxon>Pyronemataceae</taxon>
        <taxon>Pyronema</taxon>
    </lineage>
</organism>
<sequence length="26" mass="2981">MIRRNSPKPVPASERVISNRRSTPEC</sequence>
<dbReference type="EMBL" id="HF935553">
    <property type="protein sequence ID" value="CCX10549.1"/>
    <property type="molecule type" value="Genomic_DNA"/>
</dbReference>
<name>U4LFX8_PYROM</name>
<dbReference type="Proteomes" id="UP000018144">
    <property type="component" value="Unassembled WGS sequence"/>
</dbReference>
<reference evidence="2 3" key="1">
    <citation type="journal article" date="2013" name="PLoS Genet.">
        <title>The genome and development-dependent transcriptomes of Pyronema confluens: a window into fungal evolution.</title>
        <authorList>
            <person name="Traeger S."/>
            <person name="Altegoer F."/>
            <person name="Freitag M."/>
            <person name="Gabaldon T."/>
            <person name="Kempken F."/>
            <person name="Kumar A."/>
            <person name="Marcet-Houben M."/>
            <person name="Poggeler S."/>
            <person name="Stajich J.E."/>
            <person name="Nowrousian M."/>
        </authorList>
    </citation>
    <scope>NUCLEOTIDE SEQUENCE [LARGE SCALE GENOMIC DNA]</scope>
    <source>
        <strain evidence="3">CBS 100304</strain>
        <tissue evidence="2">Vegetative mycelium</tissue>
    </source>
</reference>
<feature type="region of interest" description="Disordered" evidence="1">
    <location>
        <begin position="1"/>
        <end position="26"/>
    </location>
</feature>
<dbReference type="AlphaFoldDB" id="U4LFX8"/>
<protein>
    <submittedName>
        <fullName evidence="2">Uncharacterized protein</fullName>
    </submittedName>
</protein>
<accession>U4LFX8</accession>